<dbReference type="AlphaFoldDB" id="A0A7S4B007"/>
<name>A0A7S4B007_CHRCT</name>
<reference evidence="1" key="1">
    <citation type="submission" date="2021-01" db="EMBL/GenBank/DDBJ databases">
        <authorList>
            <person name="Corre E."/>
            <person name="Pelletier E."/>
            <person name="Niang G."/>
            <person name="Scheremetjew M."/>
            <person name="Finn R."/>
            <person name="Kale V."/>
            <person name="Holt S."/>
            <person name="Cochrane G."/>
            <person name="Meng A."/>
            <person name="Brown T."/>
            <person name="Cohen L."/>
        </authorList>
    </citation>
    <scope>NUCLEOTIDE SEQUENCE</scope>
    <source>
        <strain evidence="1">CCMP645</strain>
    </source>
</reference>
<dbReference type="EMBL" id="HBIZ01003703">
    <property type="protein sequence ID" value="CAE0749432.1"/>
    <property type="molecule type" value="Transcribed_RNA"/>
</dbReference>
<proteinExistence type="predicted"/>
<organism evidence="1">
    <name type="scientific">Chrysotila carterae</name>
    <name type="common">Marine alga</name>
    <name type="synonym">Syracosphaera carterae</name>
    <dbReference type="NCBI Taxonomy" id="13221"/>
    <lineage>
        <taxon>Eukaryota</taxon>
        <taxon>Haptista</taxon>
        <taxon>Haptophyta</taxon>
        <taxon>Prymnesiophyceae</taxon>
        <taxon>Isochrysidales</taxon>
        <taxon>Isochrysidaceae</taxon>
        <taxon>Chrysotila</taxon>
    </lineage>
</organism>
<protein>
    <submittedName>
        <fullName evidence="1">Uncharacterized protein</fullName>
    </submittedName>
</protein>
<sequence>MPYSHLSPIFFWRMGVWKPEWVLGENVLSACGRQVNVFGIAVCVSPKAWRMCQRDQVGQSKCDYVANVLAQFLDNDMDGFPDDSAVAARLHGYGSVMLVSLTEAFHDEFDIDFRKLVRFVQIISLRETIIGSCQVPSNRGATAGNRWDWSKYTSVPDSCNPRRDAAVEEIFHLITEAASDEFPHLWGRTFASRAGAAVRAANGNCGWGFSKNWSNPGLSQPACRGYFAYKDASCGIDCLVIEGIYWASLSYVGGFYTMELADFAADEWLMTAPDGNMTVLPPDSPNARTLQAGSPGLYELVKETTAHGHAWLPAVMPNGQYTVQPFKKPYIFRPASRDVQRTAPGFNSCPR</sequence>
<gene>
    <name evidence="1" type="ORF">PCAR00345_LOCUS2015</name>
</gene>
<evidence type="ECO:0000313" key="1">
    <source>
        <dbReference type="EMBL" id="CAE0749432.1"/>
    </source>
</evidence>
<accession>A0A7S4B007</accession>